<name>A0ACB8QUI7_9AGAM</name>
<keyword evidence="2" id="KW-1185">Reference proteome</keyword>
<dbReference type="EMBL" id="MU273491">
    <property type="protein sequence ID" value="KAI0035016.1"/>
    <property type="molecule type" value="Genomic_DNA"/>
</dbReference>
<protein>
    <submittedName>
        <fullName evidence="1">V-type ATPase, V0 complex, 116kDa subunit family</fullName>
    </submittedName>
</protein>
<comment type="caution">
    <text evidence="1">The sequence shown here is derived from an EMBL/GenBank/DDBJ whole genome shotgun (WGS) entry which is preliminary data.</text>
</comment>
<proteinExistence type="predicted"/>
<sequence>MPGDAVFTEYPTLFCSEAMILVRVYIPTEQAHDTVVNLGMLRVIQFVDLNRNVSPFQRSFVGELRRLDQMKRIVRNFASQIAKDKGPISVRSLGTSPPFVITGALARQRFDELEITLREHDARLSRMTTNYESLSTRLDELLEIRSAIIESTVLFSRLEIRPSFDESSAPLLQQDDHENQLYPTDTHTAVDFIAGTIDRQRFPTLERLLWRLLRGNLHIAHTSIREPLVDAATGQTILKDVFIVFSHGSGLLSRARKATESMGGSIVPLDLDENKRMRALHAINGRIEELQAVLHSTASTRRSELAIIADSIRTWEDVIFREKLVHKALNLFRYDRRRKTLVAEGWCPRRDVSRARDTLRAVGETACSLVSPFLHELVTTKQPPTFHRTNKFTGGFQSIMDAYDTASYQEVNPGLFAVITFPFLFAVMFGDIGHGVILALMALPLVLYEDKIAELTLDDTVTPFFHGRYVILLMGIFSIYTGFIYNDIFSKTLHIFSSGWIAPSNGSGFVELVRNGRVYPFGLDPAWHGADNALVFLNSLKMKMAIVIGVAHMTFALCLQIWNHLRFNRRTDIYTQFLPQMLFFQSIFGYLCVCILYKWSVDWNAAGRSPPSLLNMLINTRFYPGQGFVQVTLLVIAFACVPWMLCAKPFLIWWERRKVNGPSYSVLDSNQSHVDANDEEEVPEQEDSDAVPDGVGEDKGFDDVLIHNAIHTIEFCLSCVSHTASYLRLWALSLAHSMLSAVLWDLTIGRQSVASAGGITGTIARAVVILGWFGITVGGLVMTEGLSTFLHAMRLHWVEANDKHFEGRGKPFRPFQLASDDDDY</sequence>
<reference evidence="1" key="2">
    <citation type="journal article" date="2022" name="New Phytol.">
        <title>Evolutionary transition to the ectomycorrhizal habit in the genomes of a hyperdiverse lineage of mushroom-forming fungi.</title>
        <authorList>
            <person name="Looney B."/>
            <person name="Miyauchi S."/>
            <person name="Morin E."/>
            <person name="Drula E."/>
            <person name="Courty P.E."/>
            <person name="Kohler A."/>
            <person name="Kuo A."/>
            <person name="LaButti K."/>
            <person name="Pangilinan J."/>
            <person name="Lipzen A."/>
            <person name="Riley R."/>
            <person name="Andreopoulos W."/>
            <person name="He G."/>
            <person name="Johnson J."/>
            <person name="Nolan M."/>
            <person name="Tritt A."/>
            <person name="Barry K.W."/>
            <person name="Grigoriev I.V."/>
            <person name="Nagy L.G."/>
            <person name="Hibbett D."/>
            <person name="Henrissat B."/>
            <person name="Matheny P.B."/>
            <person name="Labbe J."/>
            <person name="Martin F.M."/>
        </authorList>
    </citation>
    <scope>NUCLEOTIDE SEQUENCE</scope>
    <source>
        <strain evidence="1">EC-137</strain>
    </source>
</reference>
<dbReference type="Proteomes" id="UP000814128">
    <property type="component" value="Unassembled WGS sequence"/>
</dbReference>
<evidence type="ECO:0000313" key="2">
    <source>
        <dbReference type="Proteomes" id="UP000814128"/>
    </source>
</evidence>
<accession>A0ACB8QUI7</accession>
<organism evidence="1 2">
    <name type="scientific">Vararia minispora EC-137</name>
    <dbReference type="NCBI Taxonomy" id="1314806"/>
    <lineage>
        <taxon>Eukaryota</taxon>
        <taxon>Fungi</taxon>
        <taxon>Dikarya</taxon>
        <taxon>Basidiomycota</taxon>
        <taxon>Agaricomycotina</taxon>
        <taxon>Agaricomycetes</taxon>
        <taxon>Russulales</taxon>
        <taxon>Lachnocladiaceae</taxon>
        <taxon>Vararia</taxon>
    </lineage>
</organism>
<evidence type="ECO:0000313" key="1">
    <source>
        <dbReference type="EMBL" id="KAI0035016.1"/>
    </source>
</evidence>
<reference evidence="1" key="1">
    <citation type="submission" date="2021-02" db="EMBL/GenBank/DDBJ databases">
        <authorList>
            <consortium name="DOE Joint Genome Institute"/>
            <person name="Ahrendt S."/>
            <person name="Looney B.P."/>
            <person name="Miyauchi S."/>
            <person name="Morin E."/>
            <person name="Drula E."/>
            <person name="Courty P.E."/>
            <person name="Chicoki N."/>
            <person name="Fauchery L."/>
            <person name="Kohler A."/>
            <person name="Kuo A."/>
            <person name="Labutti K."/>
            <person name="Pangilinan J."/>
            <person name="Lipzen A."/>
            <person name="Riley R."/>
            <person name="Andreopoulos W."/>
            <person name="He G."/>
            <person name="Johnson J."/>
            <person name="Barry K.W."/>
            <person name="Grigoriev I.V."/>
            <person name="Nagy L."/>
            <person name="Hibbett D."/>
            <person name="Henrissat B."/>
            <person name="Matheny P.B."/>
            <person name="Labbe J."/>
            <person name="Martin F."/>
        </authorList>
    </citation>
    <scope>NUCLEOTIDE SEQUENCE</scope>
    <source>
        <strain evidence="1">EC-137</strain>
    </source>
</reference>
<gene>
    <name evidence="1" type="ORF">K488DRAFT_83478</name>
</gene>